<evidence type="ECO:0000256" key="4">
    <source>
        <dbReference type="SAM" id="MobiDB-lite"/>
    </source>
</evidence>
<dbReference type="AlphaFoldDB" id="A0A2M8EJB7"/>
<feature type="compositionally biased region" description="Basic residues" evidence="4">
    <location>
        <begin position="1"/>
        <end position="10"/>
    </location>
</feature>
<dbReference type="InterPro" id="IPR005144">
    <property type="entry name" value="ATP-cone_dom"/>
</dbReference>
<dbReference type="Proteomes" id="UP000228781">
    <property type="component" value="Unassembled WGS sequence"/>
</dbReference>
<sequence>MAELKVRKKDGRIEPFDRGKMAAGFQRSGASPGEAEGIASQVESWAQSAAIDGIISSVELRTKVLELLRASNPTVATNFEQFRKGS</sequence>
<comment type="caution">
    <text evidence="6">The sequence shown here is derived from an EMBL/GenBank/DDBJ whole genome shotgun (WGS) entry which is preliminary data.</text>
</comment>
<feature type="domain" description="ATP-cone" evidence="5">
    <location>
        <begin position="4"/>
        <end position="86"/>
    </location>
</feature>
<feature type="compositionally biased region" description="Basic and acidic residues" evidence="4">
    <location>
        <begin position="11"/>
        <end position="20"/>
    </location>
</feature>
<dbReference type="GO" id="GO:0005524">
    <property type="term" value="F:ATP binding"/>
    <property type="evidence" value="ECO:0007669"/>
    <property type="project" value="UniProtKB-UniRule"/>
</dbReference>
<evidence type="ECO:0000256" key="3">
    <source>
        <dbReference type="PROSITE-ProRule" id="PRU00492"/>
    </source>
</evidence>
<name>A0A2M8EJB7_UNCKA</name>
<keyword evidence="2 3" id="KW-0067">ATP-binding</keyword>
<reference evidence="7" key="1">
    <citation type="submission" date="2017-09" db="EMBL/GenBank/DDBJ databases">
        <title>Depth-based differentiation of microbial function through sediment-hosted aquifers and enrichment of novel symbionts in the deep terrestrial subsurface.</title>
        <authorList>
            <person name="Probst A.J."/>
            <person name="Ladd B."/>
            <person name="Jarett J.K."/>
            <person name="Geller-Mcgrath D.E."/>
            <person name="Sieber C.M.K."/>
            <person name="Emerson J.B."/>
            <person name="Anantharaman K."/>
            <person name="Thomas B.C."/>
            <person name="Malmstrom R."/>
            <person name="Stieglmeier M."/>
            <person name="Klingl A."/>
            <person name="Woyke T."/>
            <person name="Ryan C.M."/>
            <person name="Banfield J.F."/>
        </authorList>
    </citation>
    <scope>NUCLEOTIDE SEQUENCE [LARGE SCALE GENOMIC DNA]</scope>
</reference>
<proteinExistence type="predicted"/>
<accession>A0A2M8EJB7</accession>
<dbReference type="Pfam" id="PF03477">
    <property type="entry name" value="ATP-cone"/>
    <property type="match status" value="1"/>
</dbReference>
<evidence type="ECO:0000313" key="7">
    <source>
        <dbReference type="Proteomes" id="UP000228781"/>
    </source>
</evidence>
<evidence type="ECO:0000256" key="2">
    <source>
        <dbReference type="ARBA" id="ARBA00022840"/>
    </source>
</evidence>
<evidence type="ECO:0000313" key="6">
    <source>
        <dbReference type="EMBL" id="PJC22836.1"/>
    </source>
</evidence>
<organism evidence="6 7">
    <name type="scientific">candidate division WWE3 bacterium CG_4_9_14_0_2_um_filter_48_10</name>
    <dbReference type="NCBI Taxonomy" id="1975078"/>
    <lineage>
        <taxon>Bacteria</taxon>
        <taxon>Katanobacteria</taxon>
    </lineage>
</organism>
<protein>
    <recommendedName>
        <fullName evidence="5">ATP-cone domain-containing protein</fullName>
    </recommendedName>
</protein>
<dbReference type="PROSITE" id="PS51161">
    <property type="entry name" value="ATP_CONE"/>
    <property type="match status" value="1"/>
</dbReference>
<keyword evidence="1 3" id="KW-0547">Nucleotide-binding</keyword>
<dbReference type="EMBL" id="PFSK01000018">
    <property type="protein sequence ID" value="PJC22836.1"/>
    <property type="molecule type" value="Genomic_DNA"/>
</dbReference>
<evidence type="ECO:0000259" key="5">
    <source>
        <dbReference type="PROSITE" id="PS51161"/>
    </source>
</evidence>
<feature type="region of interest" description="Disordered" evidence="4">
    <location>
        <begin position="1"/>
        <end position="33"/>
    </location>
</feature>
<evidence type="ECO:0000256" key="1">
    <source>
        <dbReference type="ARBA" id="ARBA00022741"/>
    </source>
</evidence>
<gene>
    <name evidence="6" type="ORF">CO059_01505</name>
</gene>